<dbReference type="NCBIfam" id="NF033788">
    <property type="entry name" value="HTH_metalloreg"/>
    <property type="match status" value="1"/>
</dbReference>
<keyword evidence="1" id="KW-0805">Transcription regulation</keyword>
<name>A0A844CUK3_9BURK</name>
<dbReference type="InterPro" id="IPR036388">
    <property type="entry name" value="WH-like_DNA-bd_sf"/>
</dbReference>
<sequence length="107" mass="11509">MNKVFKALADPTRRQVLALLKDGPLTAGELAEHFDVSKPTMSAHFTVLREADLIESSKNGKSVVYCLKLSVLEEALAGFAELLGIQAKAPKGAQRAGPVFSTEKGKR</sequence>
<evidence type="ECO:0000313" key="5">
    <source>
        <dbReference type="EMBL" id="MRW84043.1"/>
    </source>
</evidence>
<feature type="domain" description="HTH arsR-type" evidence="4">
    <location>
        <begin position="1"/>
        <end position="87"/>
    </location>
</feature>
<dbReference type="NCBIfam" id="NF033789">
    <property type="entry name" value="repress_SdpR"/>
    <property type="match status" value="1"/>
</dbReference>
<evidence type="ECO:0000259" key="4">
    <source>
        <dbReference type="PROSITE" id="PS50987"/>
    </source>
</evidence>
<dbReference type="InterPro" id="IPR047796">
    <property type="entry name" value="SdpR-like_repress"/>
</dbReference>
<keyword evidence="6" id="KW-1185">Reference proteome</keyword>
<dbReference type="GO" id="GO:0003700">
    <property type="term" value="F:DNA-binding transcription factor activity"/>
    <property type="evidence" value="ECO:0007669"/>
    <property type="project" value="InterPro"/>
</dbReference>
<dbReference type="Gene3D" id="1.10.10.10">
    <property type="entry name" value="Winged helix-like DNA-binding domain superfamily/Winged helix DNA-binding domain"/>
    <property type="match status" value="1"/>
</dbReference>
<dbReference type="Pfam" id="PF12840">
    <property type="entry name" value="HTH_20"/>
    <property type="match status" value="1"/>
</dbReference>
<evidence type="ECO:0000256" key="2">
    <source>
        <dbReference type="ARBA" id="ARBA00023125"/>
    </source>
</evidence>
<accession>A0A844CUK3</accession>
<dbReference type="SMART" id="SM00418">
    <property type="entry name" value="HTH_ARSR"/>
    <property type="match status" value="1"/>
</dbReference>
<protein>
    <submittedName>
        <fullName evidence="5">Autorepressor SdpR family transcription factor</fullName>
    </submittedName>
</protein>
<dbReference type="CDD" id="cd00090">
    <property type="entry name" value="HTH_ARSR"/>
    <property type="match status" value="1"/>
</dbReference>
<dbReference type="PANTHER" id="PTHR33154:SF33">
    <property type="entry name" value="TRANSCRIPTIONAL REPRESSOR SDPR"/>
    <property type="match status" value="1"/>
</dbReference>
<dbReference type="PRINTS" id="PR00778">
    <property type="entry name" value="HTHARSR"/>
</dbReference>
<dbReference type="PANTHER" id="PTHR33154">
    <property type="entry name" value="TRANSCRIPTIONAL REGULATOR, ARSR FAMILY"/>
    <property type="match status" value="1"/>
</dbReference>
<dbReference type="AlphaFoldDB" id="A0A844CUK3"/>
<dbReference type="GO" id="GO:0003677">
    <property type="term" value="F:DNA binding"/>
    <property type="evidence" value="ECO:0007669"/>
    <property type="project" value="UniProtKB-KW"/>
</dbReference>
<dbReference type="InterPro" id="IPR036390">
    <property type="entry name" value="WH_DNA-bd_sf"/>
</dbReference>
<gene>
    <name evidence="5" type="ORF">GJ698_08020</name>
</gene>
<keyword evidence="3" id="KW-0804">Transcription</keyword>
<dbReference type="RefSeq" id="WP_154357103.1">
    <property type="nucleotide sequence ID" value="NZ_WKJL01000004.1"/>
</dbReference>
<comment type="caution">
    <text evidence="5">The sequence shown here is derived from an EMBL/GenBank/DDBJ whole genome shotgun (WGS) entry which is preliminary data.</text>
</comment>
<evidence type="ECO:0000256" key="1">
    <source>
        <dbReference type="ARBA" id="ARBA00023015"/>
    </source>
</evidence>
<dbReference type="SUPFAM" id="SSF46785">
    <property type="entry name" value="Winged helix' DNA-binding domain"/>
    <property type="match status" value="1"/>
</dbReference>
<proteinExistence type="predicted"/>
<organism evidence="5 6">
    <name type="scientific">Duganella aquatilis</name>
    <dbReference type="NCBI Taxonomy" id="2666082"/>
    <lineage>
        <taxon>Bacteria</taxon>
        <taxon>Pseudomonadati</taxon>
        <taxon>Pseudomonadota</taxon>
        <taxon>Betaproteobacteria</taxon>
        <taxon>Burkholderiales</taxon>
        <taxon>Oxalobacteraceae</taxon>
        <taxon>Telluria group</taxon>
        <taxon>Duganella</taxon>
    </lineage>
</organism>
<reference evidence="5 6" key="1">
    <citation type="submission" date="2019-11" db="EMBL/GenBank/DDBJ databases">
        <title>Novel species isolated from a subtropical stream in China.</title>
        <authorList>
            <person name="Lu H."/>
        </authorList>
    </citation>
    <scope>NUCLEOTIDE SEQUENCE [LARGE SCALE GENOMIC DNA]</scope>
    <source>
        <strain evidence="5 6">FT26W</strain>
    </source>
</reference>
<evidence type="ECO:0000256" key="3">
    <source>
        <dbReference type="ARBA" id="ARBA00023163"/>
    </source>
</evidence>
<evidence type="ECO:0000313" key="6">
    <source>
        <dbReference type="Proteomes" id="UP000439986"/>
    </source>
</evidence>
<keyword evidence="2" id="KW-0238">DNA-binding</keyword>
<dbReference type="InterPro" id="IPR001845">
    <property type="entry name" value="HTH_ArsR_DNA-bd_dom"/>
</dbReference>
<dbReference type="EMBL" id="WKJL01000004">
    <property type="protein sequence ID" value="MRW84043.1"/>
    <property type="molecule type" value="Genomic_DNA"/>
</dbReference>
<dbReference type="Proteomes" id="UP000439986">
    <property type="component" value="Unassembled WGS sequence"/>
</dbReference>
<dbReference type="PROSITE" id="PS50987">
    <property type="entry name" value="HTH_ARSR_2"/>
    <property type="match status" value="1"/>
</dbReference>
<dbReference type="InterPro" id="IPR051081">
    <property type="entry name" value="HTH_MetalResp_TranReg"/>
</dbReference>
<dbReference type="InterPro" id="IPR011991">
    <property type="entry name" value="ArsR-like_HTH"/>
</dbReference>